<sequence>MINLKPGTKHCLFLCTGPCLIKWSRARMHAEWTGWTALNALLDCTQRQLNVGCKELHSMLKDL</sequence>
<organism evidence="1">
    <name type="scientific">Picea glauca</name>
    <name type="common">White spruce</name>
    <name type="synonym">Pinus glauca</name>
    <dbReference type="NCBI Taxonomy" id="3330"/>
    <lineage>
        <taxon>Eukaryota</taxon>
        <taxon>Viridiplantae</taxon>
        <taxon>Streptophyta</taxon>
        <taxon>Embryophyta</taxon>
        <taxon>Tracheophyta</taxon>
        <taxon>Spermatophyta</taxon>
        <taxon>Pinopsida</taxon>
        <taxon>Pinidae</taxon>
        <taxon>Conifers I</taxon>
        <taxon>Pinales</taxon>
        <taxon>Pinaceae</taxon>
        <taxon>Picea</taxon>
    </lineage>
</organism>
<evidence type="ECO:0000313" key="1">
    <source>
        <dbReference type="EMBL" id="KUM51276.1"/>
    </source>
</evidence>
<dbReference type="EMBL" id="LKAM01000001">
    <property type="protein sequence ID" value="KUM51276.1"/>
    <property type="molecule type" value="Genomic_DNA"/>
</dbReference>
<dbReference type="AlphaFoldDB" id="A0A124GP95"/>
<proteinExistence type="predicted"/>
<name>A0A124GP95_PICGL</name>
<accession>A0A124GP95</accession>
<gene>
    <name evidence="1" type="ORF">ABT39_MTgene1123</name>
</gene>
<protein>
    <submittedName>
        <fullName evidence="1">Uncharacterized protein</fullName>
    </submittedName>
</protein>
<geneLocation type="mitochondrion" evidence="1"/>
<reference evidence="1" key="1">
    <citation type="journal article" date="2015" name="Genome Biol. Evol.">
        <title>Organellar Genomes of White Spruce (Picea glauca): Assembly and Annotation.</title>
        <authorList>
            <person name="Jackman S.D."/>
            <person name="Warren R.L."/>
            <person name="Gibb E.A."/>
            <person name="Vandervalk B.P."/>
            <person name="Mohamadi H."/>
            <person name="Chu J."/>
            <person name="Raymond A."/>
            <person name="Pleasance S."/>
            <person name="Coope R."/>
            <person name="Wildung M.R."/>
            <person name="Ritland C.E."/>
            <person name="Bousquet J."/>
            <person name="Jones S.J."/>
            <person name="Bohlmann J."/>
            <person name="Birol I."/>
        </authorList>
    </citation>
    <scope>NUCLEOTIDE SEQUENCE [LARGE SCALE GENOMIC DNA]</scope>
    <source>
        <tissue evidence="1">Flushing bud</tissue>
    </source>
</reference>
<keyword evidence="1" id="KW-0496">Mitochondrion</keyword>
<comment type="caution">
    <text evidence="1">The sequence shown here is derived from an EMBL/GenBank/DDBJ whole genome shotgun (WGS) entry which is preliminary data.</text>
</comment>